<reference evidence="2" key="1">
    <citation type="journal article" date="2023" name="Mol. Phylogenet. Evol.">
        <title>Genome-scale phylogeny and comparative genomics of the fungal order Sordariales.</title>
        <authorList>
            <person name="Hensen N."/>
            <person name="Bonometti L."/>
            <person name="Westerberg I."/>
            <person name="Brannstrom I.O."/>
            <person name="Guillou S."/>
            <person name="Cros-Aarteil S."/>
            <person name="Calhoun S."/>
            <person name="Haridas S."/>
            <person name="Kuo A."/>
            <person name="Mondo S."/>
            <person name="Pangilinan J."/>
            <person name="Riley R."/>
            <person name="LaButti K."/>
            <person name="Andreopoulos B."/>
            <person name="Lipzen A."/>
            <person name="Chen C."/>
            <person name="Yan M."/>
            <person name="Daum C."/>
            <person name="Ng V."/>
            <person name="Clum A."/>
            <person name="Steindorff A."/>
            <person name="Ohm R.A."/>
            <person name="Martin F."/>
            <person name="Silar P."/>
            <person name="Natvig D.O."/>
            <person name="Lalanne C."/>
            <person name="Gautier V."/>
            <person name="Ament-Velasquez S.L."/>
            <person name="Kruys A."/>
            <person name="Hutchinson M.I."/>
            <person name="Powell A.J."/>
            <person name="Barry K."/>
            <person name="Miller A.N."/>
            <person name="Grigoriev I.V."/>
            <person name="Debuchy R."/>
            <person name="Gladieux P."/>
            <person name="Hiltunen Thoren M."/>
            <person name="Johannesson H."/>
        </authorList>
    </citation>
    <scope>NUCLEOTIDE SEQUENCE</scope>
    <source>
        <strain evidence="2">CBS 103.79</strain>
    </source>
</reference>
<reference evidence="2" key="2">
    <citation type="submission" date="2023-05" db="EMBL/GenBank/DDBJ databases">
        <authorList>
            <consortium name="Lawrence Berkeley National Laboratory"/>
            <person name="Steindorff A."/>
            <person name="Hensen N."/>
            <person name="Bonometti L."/>
            <person name="Westerberg I."/>
            <person name="Brannstrom I.O."/>
            <person name="Guillou S."/>
            <person name="Cros-Aarteil S."/>
            <person name="Calhoun S."/>
            <person name="Haridas S."/>
            <person name="Kuo A."/>
            <person name="Mondo S."/>
            <person name="Pangilinan J."/>
            <person name="Riley R."/>
            <person name="Labutti K."/>
            <person name="Andreopoulos B."/>
            <person name="Lipzen A."/>
            <person name="Chen C."/>
            <person name="Yanf M."/>
            <person name="Daum C."/>
            <person name="Ng V."/>
            <person name="Clum A."/>
            <person name="Ohm R."/>
            <person name="Martin F."/>
            <person name="Silar P."/>
            <person name="Natvig D."/>
            <person name="Lalanne C."/>
            <person name="Gautier V."/>
            <person name="Ament-Velasquez S.L."/>
            <person name="Kruys A."/>
            <person name="Hutchinson M.I."/>
            <person name="Powell A.J."/>
            <person name="Barry K."/>
            <person name="Miller A.N."/>
            <person name="Grigoriev I.V."/>
            <person name="Debuchy R."/>
            <person name="Gladieux P."/>
            <person name="Thoren M.H."/>
            <person name="Johannesson H."/>
        </authorList>
    </citation>
    <scope>NUCLEOTIDE SEQUENCE</scope>
    <source>
        <strain evidence="2">CBS 103.79</strain>
    </source>
</reference>
<dbReference type="EMBL" id="MU855377">
    <property type="protein sequence ID" value="KAK3904947.1"/>
    <property type="molecule type" value="Genomic_DNA"/>
</dbReference>
<proteinExistence type="predicted"/>
<evidence type="ECO:0000256" key="1">
    <source>
        <dbReference type="SAM" id="MobiDB-lite"/>
    </source>
</evidence>
<feature type="region of interest" description="Disordered" evidence="1">
    <location>
        <begin position="1"/>
        <end position="31"/>
    </location>
</feature>
<dbReference type="Proteomes" id="UP001303889">
    <property type="component" value="Unassembled WGS sequence"/>
</dbReference>
<keyword evidence="3" id="KW-1185">Reference proteome</keyword>
<organism evidence="2 3">
    <name type="scientific">Staphylotrichum tortipilum</name>
    <dbReference type="NCBI Taxonomy" id="2831512"/>
    <lineage>
        <taxon>Eukaryota</taxon>
        <taxon>Fungi</taxon>
        <taxon>Dikarya</taxon>
        <taxon>Ascomycota</taxon>
        <taxon>Pezizomycotina</taxon>
        <taxon>Sordariomycetes</taxon>
        <taxon>Sordariomycetidae</taxon>
        <taxon>Sordariales</taxon>
        <taxon>Chaetomiaceae</taxon>
        <taxon>Staphylotrichum</taxon>
    </lineage>
</organism>
<name>A0AAN6MSI9_9PEZI</name>
<feature type="region of interest" description="Disordered" evidence="1">
    <location>
        <begin position="48"/>
        <end position="89"/>
    </location>
</feature>
<feature type="compositionally biased region" description="Basic and acidic residues" evidence="1">
    <location>
        <begin position="66"/>
        <end position="76"/>
    </location>
</feature>
<evidence type="ECO:0000313" key="3">
    <source>
        <dbReference type="Proteomes" id="UP001303889"/>
    </source>
</evidence>
<comment type="caution">
    <text evidence="2">The sequence shown here is derived from an EMBL/GenBank/DDBJ whole genome shotgun (WGS) entry which is preliminary data.</text>
</comment>
<protein>
    <submittedName>
        <fullName evidence="2">Uncharacterized protein</fullName>
    </submittedName>
</protein>
<accession>A0AAN6MSI9</accession>
<gene>
    <name evidence="2" type="ORF">C8A05DRAFT_31251</name>
</gene>
<sequence length="132" mass="14292">MENRKQSSASTTESNASPTAPQFPAMMTTTMSQPPAAAMPVMPAVTTAVAGPASPPATPMSPTLQADRRSSDEWDAAKVPPSRFQKRKGSIYAVQSSRDGRVDNNHATKFYEKLAEMAHDNRGFFLKSDMTK</sequence>
<evidence type="ECO:0000313" key="2">
    <source>
        <dbReference type="EMBL" id="KAK3904947.1"/>
    </source>
</evidence>
<feature type="compositionally biased region" description="Polar residues" evidence="1">
    <location>
        <begin position="1"/>
        <end position="20"/>
    </location>
</feature>
<dbReference type="AlphaFoldDB" id="A0AAN6MSI9"/>